<dbReference type="RefSeq" id="WP_144115665.1">
    <property type="nucleotide sequence ID" value="NZ_JACHGE010000004.1"/>
</dbReference>
<keyword evidence="5" id="KW-1185">Reference proteome</keyword>
<dbReference type="AlphaFoldDB" id="A0A5M7B9I9"/>
<reference evidence="4 5" key="2">
    <citation type="submission" date="2019-07" db="EMBL/GenBank/DDBJ databases">
        <title>Algibacter marinivivus sp. nov., isolated from the surface of a marine red alga.</title>
        <authorList>
            <person name="Zhong X."/>
            <person name="Xu W."/>
            <person name="Zhang Y."/>
            <person name="Zhang Q."/>
            <person name="Du Z."/>
        </authorList>
    </citation>
    <scope>NUCLEOTIDE SEQUENCE [LARGE SCALE GENOMIC DNA]</scope>
    <source>
        <strain evidence="4 5">RU-4-M-4</strain>
    </source>
</reference>
<accession>A0A5M7B9I9</accession>
<name>A0A5M7B9I9_9FLAO</name>
<keyword evidence="1" id="KW-0472">Membrane</keyword>
<evidence type="ECO:0000313" key="6">
    <source>
        <dbReference type="Proteomes" id="UP000322315"/>
    </source>
</evidence>
<feature type="transmembrane region" description="Helical" evidence="1">
    <location>
        <begin position="45"/>
        <end position="65"/>
    </location>
</feature>
<dbReference type="Pfam" id="PF07693">
    <property type="entry name" value="KAP_NTPase"/>
    <property type="match status" value="1"/>
</dbReference>
<reference evidence="3" key="3">
    <citation type="submission" date="2019-09" db="EMBL/GenBank/DDBJ databases">
        <authorList>
            <person name="Zhang D.-C."/>
        </authorList>
    </citation>
    <scope>NUCLEOTIDE SEQUENCE</scope>
    <source>
        <strain evidence="3">RU-4-M-4</strain>
    </source>
</reference>
<proteinExistence type="predicted"/>
<dbReference type="OrthoDB" id="88903at2"/>
<dbReference type="InterPro" id="IPR027417">
    <property type="entry name" value="P-loop_NTPase"/>
</dbReference>
<dbReference type="Gene3D" id="3.40.50.300">
    <property type="entry name" value="P-loop containing nucleotide triphosphate hydrolases"/>
    <property type="match status" value="1"/>
</dbReference>
<keyword evidence="1" id="KW-1133">Transmembrane helix</keyword>
<evidence type="ECO:0000313" key="3">
    <source>
        <dbReference type="EMBL" id="KAA5826253.1"/>
    </source>
</evidence>
<dbReference type="SUPFAM" id="SSF52540">
    <property type="entry name" value="P-loop containing nucleoside triphosphate hydrolases"/>
    <property type="match status" value="1"/>
</dbReference>
<evidence type="ECO:0000313" key="5">
    <source>
        <dbReference type="Proteomes" id="UP000315145"/>
    </source>
</evidence>
<reference evidence="3 6" key="1">
    <citation type="journal article" date="2015" name="Int. J. Syst. Evol. Microbiol.">
        <title>Algibacter amylolyticus sp. nov., isolated from intertidal sediment.</title>
        <authorList>
            <person name="Zhang D.C."/>
            <person name="Wu J."/>
            <person name="Neuner K."/>
            <person name="Yao J."/>
            <person name="Margesin R."/>
        </authorList>
    </citation>
    <scope>NUCLEOTIDE SEQUENCE [LARGE SCALE GENOMIC DNA]</scope>
    <source>
        <strain evidence="3 6">RU-4-M-4</strain>
    </source>
</reference>
<organism evidence="3 6">
    <name type="scientific">Algibacter amylolyticus</name>
    <dbReference type="NCBI Taxonomy" id="1608400"/>
    <lineage>
        <taxon>Bacteria</taxon>
        <taxon>Pseudomonadati</taxon>
        <taxon>Bacteroidota</taxon>
        <taxon>Flavobacteriia</taxon>
        <taxon>Flavobacteriales</taxon>
        <taxon>Flavobacteriaceae</taxon>
        <taxon>Algibacter</taxon>
    </lineage>
</organism>
<sequence>MGLIKDNLKFFVIYIITVSLSLIFIEQISELLLFLGYDLNYNSSSFNLGFFTILALSIITYIYLIRKAFIHNIRITFFVCYAVTIYFFLRIVFVGYIEFLWLDDLFVYADWVFIIASFHFFNLIRVWIKEYKRKAKDDIANNFFIEDKIFTGEEIDNEAILQKLISVVTHFKPEESFSIGLNAVWGHGKSSFLHKFKRDFEHKNPKEIVFWYRIWKNKGSNAIIENFFEELKNQLKTHSGDISDNIDNYVNSILSLSNSELHNIISTGKDLLSENETLENFYTSINENIKKIDKQIIILLDDLDRLESSEILNTLKLIRTLSDFNNIIFIAGYDRKYVVETIEKSKDNYIDKIFNVEINLLPFDSNLIITELFRQVDLAFSTDLNKKDRGAINEAFKNLFIDLELSFDDISLNNILDASQKNEYCETNYDLKYQDFIPTYRDVKRFINEFKFNYSFLESKSDVVPQEYILYKLLIYKYRDLNDLVFSNLDEILMRTTTVDVNNDNTVVFGSDHLSNVYLYNLKSQENLKEQLKSYTNKDIQIIDAVFCRLYGKKSVKYYHSNQNSISKIYYSDIYLRNNILSGNVSITQLQNAYASNKLFGLAKSISKTNENINFHTTNEIKQFIYNNSPDNVEQYLDALRTLNFILPNSNSYDDQMGIDIMRNAFHTFYSKDKKAFIDDIQKIINVDSLGFLDFMLRDVNMDLKRKKSRQNYSSGMLNRFENNEFSEEDLKALFLEKLKHLIRIKAKPDVTASVYNQHVEAIVEDKKIIRSNDLNLAIRNDIQNRFTEYFNSHLFMSIREIISDSEVGSVGYEPNFNLAQIFSNQDSLLDLIEDPLNISLYQKFYQEGWDNFHEFLSNIELAEDDKKVIDSDKLEIAITFVQAYIRNGYKPLSKTQYDLIVMELPF</sequence>
<dbReference type="EMBL" id="VWRS01000002">
    <property type="protein sequence ID" value="KAA5826253.1"/>
    <property type="molecule type" value="Genomic_DNA"/>
</dbReference>
<protein>
    <recommendedName>
        <fullName evidence="2">KAP NTPase domain-containing protein</fullName>
    </recommendedName>
</protein>
<feature type="transmembrane region" description="Helical" evidence="1">
    <location>
        <begin position="77"/>
        <end position="99"/>
    </location>
</feature>
<dbReference type="EMBL" id="VMBF01000002">
    <property type="protein sequence ID" value="TSJ80291.1"/>
    <property type="molecule type" value="Genomic_DNA"/>
</dbReference>
<evidence type="ECO:0000259" key="2">
    <source>
        <dbReference type="Pfam" id="PF07693"/>
    </source>
</evidence>
<keyword evidence="1" id="KW-0812">Transmembrane</keyword>
<evidence type="ECO:0000256" key="1">
    <source>
        <dbReference type="SAM" id="Phobius"/>
    </source>
</evidence>
<evidence type="ECO:0000313" key="4">
    <source>
        <dbReference type="EMBL" id="TSJ80291.1"/>
    </source>
</evidence>
<dbReference type="Proteomes" id="UP000322315">
    <property type="component" value="Unassembled WGS sequence"/>
</dbReference>
<gene>
    <name evidence="3" type="ORF">F2B50_05410</name>
    <name evidence="4" type="ORF">FPF71_05410</name>
</gene>
<dbReference type="Proteomes" id="UP000315145">
    <property type="component" value="Unassembled WGS sequence"/>
</dbReference>
<dbReference type="InterPro" id="IPR011646">
    <property type="entry name" value="KAP_P-loop"/>
</dbReference>
<feature type="domain" description="KAP NTPase" evidence="2">
    <location>
        <begin position="158"/>
        <end position="454"/>
    </location>
</feature>
<feature type="transmembrane region" description="Helical" evidence="1">
    <location>
        <begin position="7"/>
        <end position="25"/>
    </location>
</feature>
<comment type="caution">
    <text evidence="3">The sequence shown here is derived from an EMBL/GenBank/DDBJ whole genome shotgun (WGS) entry which is preliminary data.</text>
</comment>